<name>M6DGV6_9LEPT</name>
<comment type="caution">
    <text evidence="1">The sequence shown here is derived from an EMBL/GenBank/DDBJ whole genome shotgun (WGS) entry which is preliminary data.</text>
</comment>
<proteinExistence type="predicted"/>
<protein>
    <submittedName>
        <fullName evidence="1">Uncharacterized protein</fullName>
    </submittedName>
</protein>
<dbReference type="EMBL" id="ANIK01000006">
    <property type="protein sequence ID" value="EMJ97785.1"/>
    <property type="molecule type" value="Genomic_DNA"/>
</dbReference>
<dbReference type="AlphaFoldDB" id="M6DGV6"/>
<evidence type="ECO:0000313" key="2">
    <source>
        <dbReference type="Proteomes" id="UP000011988"/>
    </source>
</evidence>
<organism evidence="1 2">
    <name type="scientific">Leptospira alstonii serovar Sichuan str. 79601</name>
    <dbReference type="NCBI Taxonomy" id="1218565"/>
    <lineage>
        <taxon>Bacteria</taxon>
        <taxon>Pseudomonadati</taxon>
        <taxon>Spirochaetota</taxon>
        <taxon>Spirochaetia</taxon>
        <taxon>Leptospirales</taxon>
        <taxon>Leptospiraceae</taxon>
        <taxon>Leptospira</taxon>
    </lineage>
</organism>
<accession>M6DGV6</accession>
<evidence type="ECO:0000313" key="1">
    <source>
        <dbReference type="EMBL" id="EMJ97785.1"/>
    </source>
</evidence>
<dbReference type="Proteomes" id="UP000011988">
    <property type="component" value="Unassembled WGS sequence"/>
</dbReference>
<sequence>MNLKKQRKRILEKLTFYENNRRYAKCLLLFRVIDFFRT</sequence>
<gene>
    <name evidence="1" type="ORF">LEP1GSC194_3953</name>
</gene>
<reference evidence="1 2" key="1">
    <citation type="submission" date="2013-01" db="EMBL/GenBank/DDBJ databases">
        <authorList>
            <person name="Harkins D.M."/>
            <person name="Durkin A.S."/>
            <person name="Brinkac L.M."/>
            <person name="Haft D.H."/>
            <person name="Selengut J.D."/>
            <person name="Sanka R."/>
            <person name="DePew J."/>
            <person name="Purushe J."/>
            <person name="Galloway R.L."/>
            <person name="Vinetz J.M."/>
            <person name="Sutton G.G."/>
            <person name="Nierman W.C."/>
            <person name="Fouts D.E."/>
        </authorList>
    </citation>
    <scope>NUCLEOTIDE SEQUENCE [LARGE SCALE GENOMIC DNA]</scope>
    <source>
        <strain evidence="1 2">79601</strain>
    </source>
</reference>
<dbReference type="PATRIC" id="fig|1218565.3.peg.444"/>